<proteinExistence type="predicted"/>
<dbReference type="RefSeq" id="WP_111750435.1">
    <property type="nucleotide sequence ID" value="NZ_PTPX01000017.1"/>
</dbReference>
<evidence type="ECO:0000256" key="4">
    <source>
        <dbReference type="ARBA" id="ARBA00022679"/>
    </source>
</evidence>
<reference evidence="8" key="1">
    <citation type="submission" date="2018-02" db="EMBL/GenBank/DDBJ databases">
        <title>Glaesserella australis sp. nov., isolated from the lungs of pigs.</title>
        <authorList>
            <person name="Turni C."/>
            <person name="Christensen H."/>
        </authorList>
    </citation>
    <scope>NUCLEOTIDE SEQUENCE [LARGE SCALE GENOMIC DNA]</scope>
    <source>
        <strain evidence="8">HS4635</strain>
    </source>
</reference>
<comment type="caution">
    <text evidence="7">The sequence shown here is derived from an EMBL/GenBank/DDBJ whole genome shotgun (WGS) entry which is preliminary data.</text>
</comment>
<feature type="domain" description="Glycosyltransferase 2-like" evidence="6">
    <location>
        <begin position="15"/>
        <end position="163"/>
    </location>
</feature>
<dbReference type="EMBL" id="PTPX01000017">
    <property type="protein sequence ID" value="RAL18258.1"/>
    <property type="molecule type" value="Genomic_DNA"/>
</dbReference>
<evidence type="ECO:0000259" key="6">
    <source>
        <dbReference type="Pfam" id="PF00535"/>
    </source>
</evidence>
<dbReference type="GO" id="GO:0016757">
    <property type="term" value="F:glycosyltransferase activity"/>
    <property type="evidence" value="ECO:0007669"/>
    <property type="project" value="UniProtKB-KW"/>
</dbReference>
<dbReference type="InterPro" id="IPR001173">
    <property type="entry name" value="Glyco_trans_2-like"/>
</dbReference>
<gene>
    <name evidence="7" type="ORF">C5N92_08525</name>
</gene>
<dbReference type="PANTHER" id="PTHR43646">
    <property type="entry name" value="GLYCOSYLTRANSFERASE"/>
    <property type="match status" value="1"/>
</dbReference>
<keyword evidence="4 7" id="KW-0808">Transferase</keyword>
<dbReference type="GO" id="GO:0005886">
    <property type="term" value="C:plasma membrane"/>
    <property type="evidence" value="ECO:0007669"/>
    <property type="project" value="UniProtKB-SubCell"/>
</dbReference>
<dbReference type="OrthoDB" id="9801954at2"/>
<evidence type="ECO:0000313" key="7">
    <source>
        <dbReference type="EMBL" id="RAL18258.1"/>
    </source>
</evidence>
<keyword evidence="2" id="KW-1003">Cell membrane</keyword>
<sequence length="251" mass="28624">MRNQTSLFSEHCPLSVVIITLNESKNIGNILNDLVAQQYKNFEVIVVDSNSDDNTVEIAQSYQDRLDLRTVVMSERGHSLGRNTGAENAKYERIVFFDADVRIAPDFLGNALNALINKRLLVGAGRMNCTEPSRLNRVGVRLFDLGMVATQYTFPTCTGACIFSTKTVHQMLGGFDTQISLCEDCDYVNRASKTVKFRMLPVFFEFNTRRLNQDGIFKMGYTYLKANVMRMWRGELRNNEIHYPFGHYDKA</sequence>
<dbReference type="Proteomes" id="UP000248689">
    <property type="component" value="Unassembled WGS sequence"/>
</dbReference>
<evidence type="ECO:0000256" key="1">
    <source>
        <dbReference type="ARBA" id="ARBA00004236"/>
    </source>
</evidence>
<keyword evidence="3" id="KW-0328">Glycosyltransferase</keyword>
<keyword evidence="5" id="KW-0472">Membrane</keyword>
<name>A0A328BVB5_9PAST</name>
<evidence type="ECO:0000256" key="5">
    <source>
        <dbReference type="ARBA" id="ARBA00023136"/>
    </source>
</evidence>
<organism evidence="7 8">
    <name type="scientific">Glaesserella australis</name>
    <dbReference type="NCBI Taxonomy" id="2094024"/>
    <lineage>
        <taxon>Bacteria</taxon>
        <taxon>Pseudomonadati</taxon>
        <taxon>Pseudomonadota</taxon>
        <taxon>Gammaproteobacteria</taxon>
        <taxon>Pasteurellales</taxon>
        <taxon>Pasteurellaceae</taxon>
        <taxon>Glaesserella</taxon>
    </lineage>
</organism>
<dbReference type="AlphaFoldDB" id="A0A328BVB5"/>
<keyword evidence="8" id="KW-1185">Reference proteome</keyword>
<evidence type="ECO:0000256" key="3">
    <source>
        <dbReference type="ARBA" id="ARBA00022676"/>
    </source>
</evidence>
<dbReference type="PANTHER" id="PTHR43646:SF2">
    <property type="entry name" value="GLYCOSYLTRANSFERASE 2-LIKE DOMAIN-CONTAINING PROTEIN"/>
    <property type="match status" value="1"/>
</dbReference>
<dbReference type="Pfam" id="PF00535">
    <property type="entry name" value="Glycos_transf_2"/>
    <property type="match status" value="1"/>
</dbReference>
<comment type="subcellular location">
    <subcellularLocation>
        <location evidence="1">Cell membrane</location>
    </subcellularLocation>
</comment>
<dbReference type="Gene3D" id="3.90.550.10">
    <property type="entry name" value="Spore Coat Polysaccharide Biosynthesis Protein SpsA, Chain A"/>
    <property type="match status" value="1"/>
</dbReference>
<dbReference type="InterPro" id="IPR029044">
    <property type="entry name" value="Nucleotide-diphossugar_trans"/>
</dbReference>
<dbReference type="SUPFAM" id="SSF53448">
    <property type="entry name" value="Nucleotide-diphospho-sugar transferases"/>
    <property type="match status" value="1"/>
</dbReference>
<evidence type="ECO:0000256" key="2">
    <source>
        <dbReference type="ARBA" id="ARBA00022475"/>
    </source>
</evidence>
<accession>A0A328BVB5</accession>
<evidence type="ECO:0000313" key="8">
    <source>
        <dbReference type="Proteomes" id="UP000248689"/>
    </source>
</evidence>
<protein>
    <submittedName>
        <fullName evidence="7">Glycosyl transferase</fullName>
    </submittedName>
</protein>